<reference evidence="10 11" key="1">
    <citation type="submission" date="2016-10" db="EMBL/GenBank/DDBJ databases">
        <authorList>
            <person name="de Groot N.N."/>
        </authorList>
    </citation>
    <scope>NUCLEOTIDE SEQUENCE [LARGE SCALE GENOMIC DNA]</scope>
    <source>
        <strain evidence="10 11">NLAE-zl-G419</strain>
    </source>
</reference>
<dbReference type="InterPro" id="IPR017853">
    <property type="entry name" value="GH"/>
</dbReference>
<dbReference type="PROSITE" id="PS50022">
    <property type="entry name" value="FA58C_3"/>
    <property type="match status" value="1"/>
</dbReference>
<keyword evidence="7" id="KW-0732">Signal</keyword>
<evidence type="ECO:0000259" key="8">
    <source>
        <dbReference type="PROSITE" id="PS50022"/>
    </source>
</evidence>
<protein>
    <submittedName>
        <fullName evidence="10">Hyaluronoglucosaminidase</fullName>
    </submittedName>
</protein>
<feature type="domain" description="GH84" evidence="9">
    <location>
        <begin position="186"/>
        <end position="458"/>
    </location>
</feature>
<dbReference type="Pfam" id="PF07555">
    <property type="entry name" value="NAGidase"/>
    <property type="match status" value="1"/>
</dbReference>
<keyword evidence="4" id="KW-0175">Coiled coil</keyword>
<evidence type="ECO:0000256" key="1">
    <source>
        <dbReference type="ARBA" id="ARBA00022801"/>
    </source>
</evidence>
<dbReference type="eggNOG" id="COG3525">
    <property type="taxonomic scope" value="Bacteria"/>
</dbReference>
<dbReference type="Pfam" id="PF00754">
    <property type="entry name" value="F5_F8_type_C"/>
    <property type="match status" value="2"/>
</dbReference>
<dbReference type="GO" id="GO:0005975">
    <property type="term" value="P:carbohydrate metabolic process"/>
    <property type="evidence" value="ECO:0007669"/>
    <property type="project" value="UniProtKB-ARBA"/>
</dbReference>
<dbReference type="Gene3D" id="3.30.379.10">
    <property type="entry name" value="Chitobiase/beta-hexosaminidase domain 2-like"/>
    <property type="match status" value="1"/>
</dbReference>
<dbReference type="SUPFAM" id="SSF55545">
    <property type="entry name" value="beta-N-acetylhexosaminidase-like domain"/>
    <property type="match status" value="1"/>
</dbReference>
<evidence type="ECO:0000256" key="5">
    <source>
        <dbReference type="SAM" id="MobiDB-lite"/>
    </source>
</evidence>
<dbReference type="GO" id="GO:0015929">
    <property type="term" value="F:hexosaminidase activity"/>
    <property type="evidence" value="ECO:0007669"/>
    <property type="project" value="UniProtKB-ARBA"/>
</dbReference>
<dbReference type="Pfam" id="PF02838">
    <property type="entry name" value="Glyco_hydro_20b"/>
    <property type="match status" value="1"/>
</dbReference>
<dbReference type="Pfam" id="PF07554">
    <property type="entry name" value="FIVAR"/>
    <property type="match status" value="3"/>
</dbReference>
<gene>
    <name evidence="10" type="ORF">SAMN04487885_104180</name>
</gene>
<proteinExistence type="inferred from homology"/>
<dbReference type="eggNOG" id="COG1538">
    <property type="taxonomic scope" value="Bacteria"/>
</dbReference>
<evidence type="ECO:0000256" key="2">
    <source>
        <dbReference type="ARBA" id="ARBA00023295"/>
    </source>
</evidence>
<feature type="active site" description="Proton donor" evidence="3">
    <location>
        <position position="303"/>
    </location>
</feature>
<evidence type="ECO:0000256" key="7">
    <source>
        <dbReference type="SAM" id="SignalP"/>
    </source>
</evidence>
<evidence type="ECO:0000313" key="11">
    <source>
        <dbReference type="Proteomes" id="UP000182135"/>
    </source>
</evidence>
<dbReference type="SUPFAM" id="SSF49785">
    <property type="entry name" value="Galactose-binding domain-like"/>
    <property type="match status" value="4"/>
</dbReference>
<dbReference type="PROSITE" id="PS52009">
    <property type="entry name" value="GH84"/>
    <property type="match status" value="1"/>
</dbReference>
<dbReference type="Gene3D" id="1.20.58.460">
    <property type="entry name" value="Hyaluronidase post-catalytic domain-like"/>
    <property type="match status" value="1"/>
</dbReference>
<feature type="signal peptide" evidence="7">
    <location>
        <begin position="1"/>
        <end position="29"/>
    </location>
</feature>
<dbReference type="InterPro" id="IPR015882">
    <property type="entry name" value="HEX_bac_N"/>
</dbReference>
<feature type="domain" description="F5/8 type C" evidence="8">
    <location>
        <begin position="634"/>
        <end position="737"/>
    </location>
</feature>
<feature type="coiled-coil region" evidence="4">
    <location>
        <begin position="1600"/>
        <end position="1670"/>
    </location>
</feature>
<keyword evidence="2 3" id="KW-0326">Glycosidase</keyword>
<feature type="chain" id="PRO_5010202209" evidence="7">
    <location>
        <begin position="30"/>
        <end position="1859"/>
    </location>
</feature>
<dbReference type="GO" id="GO:1901135">
    <property type="term" value="P:carbohydrate derivative metabolic process"/>
    <property type="evidence" value="ECO:0007669"/>
    <property type="project" value="UniProtKB-ARBA"/>
</dbReference>
<evidence type="ECO:0000256" key="3">
    <source>
        <dbReference type="PROSITE-ProRule" id="PRU01353"/>
    </source>
</evidence>
<dbReference type="PANTHER" id="PTHR13170:SF16">
    <property type="entry name" value="PROTEIN O-GLCNACASE"/>
    <property type="match status" value="1"/>
</dbReference>
<feature type="compositionally biased region" description="Low complexity" evidence="5">
    <location>
        <begin position="1807"/>
        <end position="1821"/>
    </location>
</feature>
<dbReference type="SUPFAM" id="SSF140657">
    <property type="entry name" value="Hyaluronidase post-catalytic domain-like"/>
    <property type="match status" value="1"/>
</dbReference>
<keyword evidence="6" id="KW-1133">Transmembrane helix</keyword>
<keyword evidence="6" id="KW-0812">Transmembrane</keyword>
<evidence type="ECO:0000256" key="4">
    <source>
        <dbReference type="SAM" id="Coils"/>
    </source>
</evidence>
<feature type="region of interest" description="Disordered" evidence="5">
    <location>
        <begin position="1798"/>
        <end position="1825"/>
    </location>
</feature>
<sequence>MKIKTKRLVSFLLTTALTLGMVQTSVVNASPVAEKNNQQEEYEIYPKPHEVNYLGDEFVIRKDVNVVYDSTIDKATKNSMTEILKLKEKNITESNAVVDGKTNILVGTHSSDEYVDNYVKNNYEIDESVFEKIDSYYTIAKNGEIIILGKNTDAAFYGITTLKHIFNQMDGSTIKNFEIKDYADTAIRGFIEGYYGIPWTNEDRMSLMKFGGEFKMTSYIFAPKDDLYHTRKWRELYPADQLAEIEKMVKVGIESKTRFVWTAHPFMGGFNANDFEGEMKKLIAKFEQLYSVGVRQFGVLGDDVGNLNKKIITDMMNRLSEWGKAKGDVYDWVFCPAGYNASWQGDYSELNVYDKDFPKNVQIFWTGNSVCAPIIQNTLDNFRRNRAEEGKTRRSPLFWLNWPVNDINMSRLMMGKGSLLHTDINIEDLAGVVTNPMQDAEPSKVAIFAVSDYSWNVKGFNEDKSWKDSFKYVDSDASEALHTIAKHTSDPAPNGHGLVLGESEEIKPLLDEFTNKLKAKESVTETGAKLLNEMDTIIKACNEFVKASTNKRMVEQITPFANSLKDLSSAIKFFIQSSMDLESNNKDSAVQNFAEGTTLYENSKKHERPVINGVKKAQPGSKRLVPFVESVRNTISEKINEIVNSGQEKLELTAETNISNVYQGKIENIIDGKNDTYIWNGVYEAKDQYYQVNLSKPTTIYGVDILNGNNGKPEDTFGHAKVQYTTDGNTWKDMNNKTYGPYAVNVKISNVEINDVVGVRYICTATDNGRKWPAMREFRLLTTPPVEAPTFTSEVIRTTDGWGIYSGKDVDMLDGNENTGVHYRVRQGGNPADSTIAGDYVGVKLSEPIVLGKIKILQGPSASSGDYFKNATLEYSLNGTDYKEIKQCVNERDIEIDLSNQNIEAQYVRLRNNQNQHNWIGFREFQVNAKINHNGKVYTNVENYKDHPADYFNDNASMVELNNITLGSNQYIGLKLDRIHELTEVIAKGNGLDKVTLQVSKNGYEWTNLDNKTLSKNTDARYIRLINLGNSEVTFDIKEFRIASKEISKPTIIKNSMGKIHAGKPEDLFDKDRTTGLQFERHQTKGDHMIIDLGQEIDLNELKIVVHDSHQDYLRDGKVYASIDQENWGDAIIQIGDQIANTIADDSTINESFPDHEISYNVAKATDINKKVRYLKLEITQSYGHRWTKINEIEINGGAYIPSVNNPTFKSNVSDTQDGLFEYLVDGNITTMFIPSSDNGQLVYSVSENNKSNHIKVMQNAKAISNAKVSARILSNDGSSKWVTLGKLNKGTNEFNLPSGTTLLDVKFEWSGVVPNLVELMIDSVSDINVDKTELQKLIDENLDTTNWTTDSAKVYNDAIEIAKELVSNSNVSQGTVDSSVKEIENAKANKKLKGDSSLVQSAIDAAETDEAKYTAKTWKEYQKALNAAKKAMEDVNNLSEDDVTVLIDGLTKAKEALVYNPTNREEAEVVLEDITIFINTITNPEKTYTKNSWKALIDAKTELEKLIELNKTKPQEPALFEKAKNVMLEAKNSLVNVTSLVSAIEEFEAINDPSIYTEKSYKAYESEITKAKELLTNGAVETVEKALENIAVAKKNLELVGSSESIKGLINELKALNNENYTANSYKTLMDKVNEIDGMNFNDMTEEELKKLENELLSLKNDLVDVTALRKQVEIANGFEADLYTKSSYDALMEVIKASNEEFTSGTIESIQKLINQLDAAIKALEARVNNKELSDYINAIEDLDLSKYTDESVAKYNEALSALKAMLENAENISAIEFVQAKNNFENAKAGLELKADKEDEEDNNNSNNNDNNNGNNGDKLPQTGGVSTNDIIFTGFLLISLGAMLIYNKRSKLKEQ</sequence>
<dbReference type="InterPro" id="IPR011496">
    <property type="entry name" value="O-GlcNAcase_cat"/>
</dbReference>
<dbReference type="Proteomes" id="UP000182135">
    <property type="component" value="Unassembled WGS sequence"/>
</dbReference>
<accession>A0A1I2K6H8</accession>
<keyword evidence="1 3" id="KW-0378">Hydrolase</keyword>
<dbReference type="EMBL" id="FOOE01000004">
    <property type="protein sequence ID" value="SFF62514.1"/>
    <property type="molecule type" value="Genomic_DNA"/>
</dbReference>
<evidence type="ECO:0000259" key="9">
    <source>
        <dbReference type="PROSITE" id="PS52009"/>
    </source>
</evidence>
<name>A0A1I2K6H8_9CLOT</name>
<organism evidence="10 11">
    <name type="scientific">Clostridium cadaveris</name>
    <dbReference type="NCBI Taxonomy" id="1529"/>
    <lineage>
        <taxon>Bacteria</taxon>
        <taxon>Bacillati</taxon>
        <taxon>Bacillota</taxon>
        <taxon>Clostridia</taxon>
        <taxon>Eubacteriales</taxon>
        <taxon>Clostridiaceae</taxon>
        <taxon>Clostridium</taxon>
    </lineage>
</organism>
<evidence type="ECO:0000256" key="6">
    <source>
        <dbReference type="SAM" id="Phobius"/>
    </source>
</evidence>
<keyword evidence="6" id="KW-0472">Membrane</keyword>
<keyword evidence="11" id="KW-1185">Reference proteome</keyword>
<dbReference type="NCBIfam" id="TIGR01167">
    <property type="entry name" value="LPXTG_anchor"/>
    <property type="match status" value="1"/>
</dbReference>
<evidence type="ECO:0000313" key="10">
    <source>
        <dbReference type="EMBL" id="SFF62514.1"/>
    </source>
</evidence>
<dbReference type="OrthoDB" id="9760892at2"/>
<dbReference type="InterPro" id="IPR008979">
    <property type="entry name" value="Galactose-bd-like_sf"/>
</dbReference>
<dbReference type="Gene3D" id="1.20.1270.90">
    <property type="entry name" value="AF1782-like"/>
    <property type="match status" value="4"/>
</dbReference>
<comment type="similarity">
    <text evidence="3">Belongs to the glycosyl hydrolase 84 family.</text>
</comment>
<dbReference type="InterPro" id="IPR051822">
    <property type="entry name" value="Glycosyl_Hydrolase_84"/>
</dbReference>
<dbReference type="RefSeq" id="WP_074844688.1">
    <property type="nucleotide sequence ID" value="NZ_FOOE01000004.1"/>
</dbReference>
<dbReference type="InterPro" id="IPR000421">
    <property type="entry name" value="FA58C"/>
</dbReference>
<feature type="transmembrane region" description="Helical" evidence="6">
    <location>
        <begin position="1834"/>
        <end position="1851"/>
    </location>
</feature>
<dbReference type="Gene3D" id="3.20.20.80">
    <property type="entry name" value="Glycosidases"/>
    <property type="match status" value="1"/>
</dbReference>
<dbReference type="Gene3D" id="2.60.120.260">
    <property type="entry name" value="Galactose-binding domain-like"/>
    <property type="match status" value="4"/>
</dbReference>
<dbReference type="SUPFAM" id="SSF51445">
    <property type="entry name" value="(Trans)glycosidases"/>
    <property type="match status" value="1"/>
</dbReference>
<dbReference type="PANTHER" id="PTHR13170">
    <property type="entry name" value="O-GLCNACASE"/>
    <property type="match status" value="1"/>
</dbReference>
<dbReference type="STRING" id="1529.SAMN04487885_104180"/>
<dbReference type="InterPro" id="IPR029018">
    <property type="entry name" value="Hex-like_dom2"/>
</dbReference>